<gene>
    <name evidence="1" type="ORF">S01H4_63791</name>
</gene>
<proteinExistence type="predicted"/>
<evidence type="ECO:0000313" key="1">
    <source>
        <dbReference type="EMBL" id="GAH05737.1"/>
    </source>
</evidence>
<feature type="non-terminal residue" evidence="1">
    <location>
        <position position="1"/>
    </location>
</feature>
<reference evidence="1" key="1">
    <citation type="journal article" date="2014" name="Front. Microbiol.">
        <title>High frequency of phylogenetically diverse reductive dehalogenase-homologous genes in deep subseafloor sedimentary metagenomes.</title>
        <authorList>
            <person name="Kawai M."/>
            <person name="Futagami T."/>
            <person name="Toyoda A."/>
            <person name="Takaki Y."/>
            <person name="Nishi S."/>
            <person name="Hori S."/>
            <person name="Arai W."/>
            <person name="Tsubouchi T."/>
            <person name="Morono Y."/>
            <person name="Uchiyama I."/>
            <person name="Ito T."/>
            <person name="Fujiyama A."/>
            <person name="Inagaki F."/>
            <person name="Takami H."/>
        </authorList>
    </citation>
    <scope>NUCLEOTIDE SEQUENCE</scope>
    <source>
        <strain evidence="1">Expedition CK06-06</strain>
    </source>
</reference>
<comment type="caution">
    <text evidence="1">The sequence shown here is derived from an EMBL/GenBank/DDBJ whole genome shotgun (WGS) entry which is preliminary data.</text>
</comment>
<organism evidence="1">
    <name type="scientific">marine sediment metagenome</name>
    <dbReference type="NCBI Taxonomy" id="412755"/>
    <lineage>
        <taxon>unclassified sequences</taxon>
        <taxon>metagenomes</taxon>
        <taxon>ecological metagenomes</taxon>
    </lineage>
</organism>
<name>X1CDN8_9ZZZZ</name>
<protein>
    <submittedName>
        <fullName evidence="1">Uncharacterized protein</fullName>
    </submittedName>
</protein>
<dbReference type="EMBL" id="BART01038478">
    <property type="protein sequence ID" value="GAH05737.1"/>
    <property type="molecule type" value="Genomic_DNA"/>
</dbReference>
<dbReference type="AlphaFoldDB" id="X1CDN8"/>
<sequence length="64" mass="7468">LPRLTYKRMTPDKGKQLVSALKDGKYLEENILCKFEEEKLLDEQIKKYDTSKLNGKLKKTLPTP</sequence>
<accession>X1CDN8</accession>